<dbReference type="Pfam" id="PF05795">
    <property type="entry name" value="Plasmodium_Vir"/>
    <property type="match status" value="1"/>
</dbReference>
<evidence type="ECO:0000313" key="3">
    <source>
        <dbReference type="Proteomes" id="UP000305196"/>
    </source>
</evidence>
<evidence type="ECO:0000256" key="1">
    <source>
        <dbReference type="SAM" id="MobiDB-lite"/>
    </source>
</evidence>
<accession>A0A1G4HDP9</accession>
<sequence>MSQNILDVSKWKDEYPFLKHVSEVFDKYNSNQYDGGNTHSYEGLCNSIINNVVYGDVRKHKDICMKLMRNLKYFSSNSKDYELSSDHCNILFHWLYGFLKDDKITYDLIDKCFENYDHISSVKKNFKKKCLYFKDDKFIEPTKITLLDIFNDNIPIIKTTLTNPNFSSIDRGRKYVCECVKIYKNMNESYCHNGVGKENGYNSTCLKLKNFKESYEFFYNFQGGSNFNIPSLDDKEFSEKCPTDEQDISLRSDQVVNQDPLLGNRLDSHAGDRDRALTDGLPGTHGNEDNPMRKTITTTIGTFAGASSLLAFLYKFTPAGRLVNHKLRTTGITNNNFYGEEPNGMLFGGNEHNGFNSYNIGYEAA</sequence>
<dbReference type="Proteomes" id="UP000305196">
    <property type="component" value="Chromosome 10"/>
</dbReference>
<dbReference type="VEuPathDB" id="PlasmoDB:PVW1_100010500"/>
<dbReference type="AlphaFoldDB" id="A0A1G4HDP9"/>
<dbReference type="EMBL" id="LT615265">
    <property type="protein sequence ID" value="SCO73007.1"/>
    <property type="molecule type" value="Genomic_DNA"/>
</dbReference>
<dbReference type="VEuPathDB" id="PlasmoDB:PVPAM_000034000"/>
<dbReference type="VEuPathDB" id="PlasmoDB:PVP01_0001220"/>
<feature type="compositionally biased region" description="Basic and acidic residues" evidence="1">
    <location>
        <begin position="266"/>
        <end position="277"/>
    </location>
</feature>
<gene>
    <name evidence="2" type="ORF">PVC01_100007800</name>
</gene>
<evidence type="ECO:0000313" key="2">
    <source>
        <dbReference type="EMBL" id="SCO73007.1"/>
    </source>
</evidence>
<reference evidence="2 3" key="1">
    <citation type="submission" date="2016-07" db="EMBL/GenBank/DDBJ databases">
        <authorList>
            <consortium name="Pathogen Informatics"/>
        </authorList>
    </citation>
    <scope>NUCLEOTIDE SEQUENCE [LARGE SCALE GENOMIC DNA]</scope>
</reference>
<organism evidence="2 3">
    <name type="scientific">Plasmodium vivax</name>
    <name type="common">malaria parasite P. vivax</name>
    <dbReference type="NCBI Taxonomy" id="5855"/>
    <lineage>
        <taxon>Eukaryota</taxon>
        <taxon>Sar</taxon>
        <taxon>Alveolata</taxon>
        <taxon>Apicomplexa</taxon>
        <taxon>Aconoidasida</taxon>
        <taxon>Haemosporida</taxon>
        <taxon>Plasmodiidae</taxon>
        <taxon>Plasmodium</taxon>
        <taxon>Plasmodium (Plasmodium)</taxon>
    </lineage>
</organism>
<protein>
    <submittedName>
        <fullName evidence="2">VIR protein</fullName>
    </submittedName>
</protein>
<name>A0A1G4HDP9_PLAVI</name>
<feature type="region of interest" description="Disordered" evidence="1">
    <location>
        <begin position="263"/>
        <end position="292"/>
    </location>
</feature>
<proteinExistence type="predicted"/>
<dbReference type="InterPro" id="IPR008780">
    <property type="entry name" value="Plasmodium_Vir"/>
</dbReference>